<organism evidence="1 2">
    <name type="scientific">Clostridium neonatale</name>
    <dbReference type="NCBI Taxonomy" id="137838"/>
    <lineage>
        <taxon>Bacteria</taxon>
        <taxon>Bacillati</taxon>
        <taxon>Bacillota</taxon>
        <taxon>Clostridia</taxon>
        <taxon>Eubacteriales</taxon>
        <taxon>Clostridiaceae</taxon>
        <taxon>Clostridium</taxon>
    </lineage>
</organism>
<dbReference type="Pfam" id="PF04883">
    <property type="entry name" value="HK97-gp10_like"/>
    <property type="match status" value="1"/>
</dbReference>
<protein>
    <submittedName>
        <fullName evidence="1">Inorganic pyrophosphatase</fullName>
    </submittedName>
</protein>
<accession>A0AAD1YIP4</accession>
<evidence type="ECO:0000313" key="2">
    <source>
        <dbReference type="Proteomes" id="UP001189143"/>
    </source>
</evidence>
<reference evidence="1" key="1">
    <citation type="submission" date="2022-10" db="EMBL/GenBank/DDBJ databases">
        <authorList>
            <person name="Aires J."/>
            <person name="Mesa V."/>
        </authorList>
    </citation>
    <scope>NUCLEOTIDE SEQUENCE</scope>
    <source>
        <strain evidence="1">Clostridium neonatale JD116</strain>
    </source>
</reference>
<proteinExistence type="predicted"/>
<gene>
    <name evidence="1" type="primary">PPX</name>
    <name evidence="1" type="ORF">CNEO2_750020</name>
</gene>
<dbReference type="InterPro" id="IPR010064">
    <property type="entry name" value="HK97-gp10_tail"/>
</dbReference>
<dbReference type="RefSeq" id="WP_230141444.1">
    <property type="nucleotide sequence ID" value="NZ_CAKJVF010000167.1"/>
</dbReference>
<evidence type="ECO:0000313" key="1">
    <source>
        <dbReference type="EMBL" id="CAI3680695.1"/>
    </source>
</evidence>
<dbReference type="AlphaFoldDB" id="A0AAD1YIP4"/>
<name>A0AAD1YIP4_9CLOT</name>
<dbReference type="EMBL" id="CAMTCP010000276">
    <property type="protein sequence ID" value="CAI3680695.1"/>
    <property type="molecule type" value="Genomic_DNA"/>
</dbReference>
<comment type="caution">
    <text evidence="1">The sequence shown here is derived from an EMBL/GenBank/DDBJ whole genome shotgun (WGS) entry which is preliminary data.</text>
</comment>
<dbReference type="Proteomes" id="UP001189143">
    <property type="component" value="Unassembled WGS sequence"/>
</dbReference>
<sequence>MSNTFGFQDFIKKINATQQQIDNAINETLEESAIEGIAEIQSRTGVVTGNLRRSATSGDIKVEGKVHSIKIGYDTNQAPYADDYENGHKQNPGQYVPAIGKKLKQEYVPGKHVVADSLTIARAGLSAKLKQKLGEIK</sequence>